<name>A0ACC2L2B3_PERAE</name>
<protein>
    <submittedName>
        <fullName evidence="1">Uncharacterized protein</fullName>
    </submittedName>
</protein>
<comment type="caution">
    <text evidence="1">The sequence shown here is derived from an EMBL/GenBank/DDBJ whole genome shotgun (WGS) entry which is preliminary data.</text>
</comment>
<reference evidence="1 2" key="1">
    <citation type="journal article" date="2022" name="Hortic Res">
        <title>A haplotype resolved chromosomal level avocado genome allows analysis of novel avocado genes.</title>
        <authorList>
            <person name="Nath O."/>
            <person name="Fletcher S.J."/>
            <person name="Hayward A."/>
            <person name="Shaw L.M."/>
            <person name="Masouleh A.K."/>
            <person name="Furtado A."/>
            <person name="Henry R.J."/>
            <person name="Mitter N."/>
        </authorList>
    </citation>
    <scope>NUCLEOTIDE SEQUENCE [LARGE SCALE GENOMIC DNA]</scope>
    <source>
        <strain evidence="2">cv. Hass</strain>
    </source>
</reference>
<organism evidence="1 2">
    <name type="scientific">Persea americana</name>
    <name type="common">Avocado</name>
    <dbReference type="NCBI Taxonomy" id="3435"/>
    <lineage>
        <taxon>Eukaryota</taxon>
        <taxon>Viridiplantae</taxon>
        <taxon>Streptophyta</taxon>
        <taxon>Embryophyta</taxon>
        <taxon>Tracheophyta</taxon>
        <taxon>Spermatophyta</taxon>
        <taxon>Magnoliopsida</taxon>
        <taxon>Magnoliidae</taxon>
        <taxon>Laurales</taxon>
        <taxon>Lauraceae</taxon>
        <taxon>Persea</taxon>
    </lineage>
</organism>
<dbReference type="EMBL" id="CM056814">
    <property type="protein sequence ID" value="KAJ8627627.1"/>
    <property type="molecule type" value="Genomic_DNA"/>
</dbReference>
<gene>
    <name evidence="1" type="ORF">MRB53_020934</name>
</gene>
<sequence>MGYKFCMTAFQSNPRSRTTDLEGLGTISMQLTMALAKKTEAHIKWLMESGRFDGYDRDCWDVCLELYTDLKSTLRHTLRALEEESYRDANVWVGAVVDVAVTCEDGFKERGDYKSPLKKENDYPLTKENDYPLTSTWKLAENQSLGIL</sequence>
<proteinExistence type="predicted"/>
<accession>A0ACC2L2B3</accession>
<evidence type="ECO:0000313" key="1">
    <source>
        <dbReference type="EMBL" id="KAJ8627627.1"/>
    </source>
</evidence>
<keyword evidence="2" id="KW-1185">Reference proteome</keyword>
<evidence type="ECO:0000313" key="2">
    <source>
        <dbReference type="Proteomes" id="UP001234297"/>
    </source>
</evidence>
<dbReference type="Proteomes" id="UP001234297">
    <property type="component" value="Chromosome 6"/>
</dbReference>